<protein>
    <recommendedName>
        <fullName evidence="10">acetyl-CoA C-acyltransferase</fullName>
        <ecNumber evidence="10">2.3.1.16</ecNumber>
    </recommendedName>
</protein>
<dbReference type="InterPro" id="IPR020617">
    <property type="entry name" value="Thiolase_C"/>
</dbReference>
<dbReference type="Gene3D" id="3.40.47.10">
    <property type="match status" value="2"/>
</dbReference>
<feature type="active site" description="Acyl-thioester intermediate" evidence="12">
    <location>
        <position position="114"/>
    </location>
</feature>
<evidence type="ECO:0000256" key="3">
    <source>
        <dbReference type="ARBA" id="ARBA00010982"/>
    </source>
</evidence>
<keyword evidence="7" id="KW-0443">Lipid metabolism</keyword>
<evidence type="ECO:0000256" key="6">
    <source>
        <dbReference type="ARBA" id="ARBA00022946"/>
    </source>
</evidence>
<evidence type="ECO:0000256" key="7">
    <source>
        <dbReference type="ARBA" id="ARBA00023098"/>
    </source>
</evidence>
<dbReference type="InterPro" id="IPR020613">
    <property type="entry name" value="Thiolase_CS"/>
</dbReference>
<evidence type="ECO:0000256" key="9">
    <source>
        <dbReference type="ARBA" id="ARBA00023315"/>
    </source>
</evidence>
<dbReference type="GO" id="GO:0006635">
    <property type="term" value="P:fatty acid beta-oxidation"/>
    <property type="evidence" value="ECO:0007669"/>
    <property type="project" value="TreeGrafter"/>
</dbReference>
<organism evidence="16 17">
    <name type="scientific">Spizellomyces punctatus (strain DAOM BR117)</name>
    <dbReference type="NCBI Taxonomy" id="645134"/>
    <lineage>
        <taxon>Eukaryota</taxon>
        <taxon>Fungi</taxon>
        <taxon>Fungi incertae sedis</taxon>
        <taxon>Chytridiomycota</taxon>
        <taxon>Chytridiomycota incertae sedis</taxon>
        <taxon>Chytridiomycetes</taxon>
        <taxon>Spizellomycetales</taxon>
        <taxon>Spizellomycetaceae</taxon>
        <taxon>Spizellomyces</taxon>
    </lineage>
</organism>
<comment type="subcellular location">
    <subcellularLocation>
        <location evidence="1">Peroxisome</location>
    </subcellularLocation>
</comment>
<dbReference type="PIRSF" id="PIRSF000429">
    <property type="entry name" value="Ac-CoA_Ac_transf"/>
    <property type="match status" value="1"/>
</dbReference>
<dbReference type="PROSITE" id="PS00737">
    <property type="entry name" value="THIOLASE_2"/>
    <property type="match status" value="1"/>
</dbReference>
<dbReference type="OrthoDB" id="5404651at2759"/>
<reference evidence="16 17" key="1">
    <citation type="submission" date="2009-08" db="EMBL/GenBank/DDBJ databases">
        <title>The Genome Sequence of Spizellomyces punctatus strain DAOM BR117.</title>
        <authorList>
            <consortium name="The Broad Institute Genome Sequencing Platform"/>
            <person name="Russ C."/>
            <person name="Cuomo C."/>
            <person name="Shea T."/>
            <person name="Young S.K."/>
            <person name="Zeng Q."/>
            <person name="Koehrsen M."/>
            <person name="Haas B."/>
            <person name="Borodovsky M."/>
            <person name="Guigo R."/>
            <person name="Alvarado L."/>
            <person name="Berlin A."/>
            <person name="Bochicchio J."/>
            <person name="Borenstein D."/>
            <person name="Chapman S."/>
            <person name="Chen Z."/>
            <person name="Engels R."/>
            <person name="Freedman E."/>
            <person name="Gellesch M."/>
            <person name="Goldberg J."/>
            <person name="Griggs A."/>
            <person name="Gujja S."/>
            <person name="Heiman D."/>
            <person name="Hepburn T."/>
            <person name="Howarth C."/>
            <person name="Jen D."/>
            <person name="Larson L."/>
            <person name="Lewis B."/>
            <person name="Mehta T."/>
            <person name="Park D."/>
            <person name="Pearson M."/>
            <person name="Roberts A."/>
            <person name="Saif S."/>
            <person name="Shenoy N."/>
            <person name="Sisk P."/>
            <person name="Stolte C."/>
            <person name="Sykes S."/>
            <person name="Thomson T."/>
            <person name="Walk T."/>
            <person name="White J."/>
            <person name="Yandava C."/>
            <person name="Burger G."/>
            <person name="Gray M.W."/>
            <person name="Holland P.W.H."/>
            <person name="King N."/>
            <person name="Lang F.B.F."/>
            <person name="Roger A.J."/>
            <person name="Ruiz-Trillo I."/>
            <person name="Lander E."/>
            <person name="Nusbaum C."/>
        </authorList>
    </citation>
    <scope>NUCLEOTIDE SEQUENCE [LARGE SCALE GENOMIC DNA]</scope>
    <source>
        <strain evidence="16 17">DAOM BR117</strain>
    </source>
</reference>
<evidence type="ECO:0000256" key="12">
    <source>
        <dbReference type="PIRSR" id="PIRSR000429-1"/>
    </source>
</evidence>
<dbReference type="OMA" id="MTAFPEP"/>
<dbReference type="GO" id="GO:0005777">
    <property type="term" value="C:peroxisome"/>
    <property type="evidence" value="ECO:0007669"/>
    <property type="project" value="UniProtKB-SubCell"/>
</dbReference>
<dbReference type="VEuPathDB" id="FungiDB:SPPG_04269"/>
<keyword evidence="8" id="KW-0576">Peroxisome</keyword>
<keyword evidence="9 13" id="KW-0012">Acyltransferase</keyword>
<dbReference type="InParanoid" id="A0A0L0HJI0"/>
<evidence type="ECO:0000259" key="15">
    <source>
        <dbReference type="Pfam" id="PF02803"/>
    </source>
</evidence>
<feature type="domain" description="Thiolase N-terminal" evidence="14">
    <location>
        <begin position="29"/>
        <end position="275"/>
    </location>
</feature>
<evidence type="ECO:0000256" key="13">
    <source>
        <dbReference type="RuleBase" id="RU003557"/>
    </source>
</evidence>
<dbReference type="CDD" id="cd00751">
    <property type="entry name" value="thiolase"/>
    <property type="match status" value="1"/>
</dbReference>
<dbReference type="PANTHER" id="PTHR43853:SF8">
    <property type="entry name" value="3-KETOACYL-COA THIOLASE, PEROXISOMAL"/>
    <property type="match status" value="1"/>
</dbReference>
<dbReference type="GeneID" id="27687727"/>
<evidence type="ECO:0000256" key="2">
    <source>
        <dbReference type="ARBA" id="ARBA00004872"/>
    </source>
</evidence>
<dbReference type="EMBL" id="KQ257455">
    <property type="protein sequence ID" value="KND01178.1"/>
    <property type="molecule type" value="Genomic_DNA"/>
</dbReference>
<dbReference type="GO" id="GO:0003988">
    <property type="term" value="F:acetyl-CoA C-acyltransferase activity"/>
    <property type="evidence" value="ECO:0007669"/>
    <property type="project" value="UniProtKB-EC"/>
</dbReference>
<comment type="pathway">
    <text evidence="2">Lipid metabolism; fatty acid metabolism.</text>
</comment>
<feature type="domain" description="Thiolase C-terminal" evidence="15">
    <location>
        <begin position="282"/>
        <end position="403"/>
    </location>
</feature>
<dbReference type="RefSeq" id="XP_016609217.1">
    <property type="nucleotide sequence ID" value="XM_016752511.1"/>
</dbReference>
<dbReference type="SUPFAM" id="SSF53901">
    <property type="entry name" value="Thiolase-like"/>
    <property type="match status" value="2"/>
</dbReference>
<dbReference type="Pfam" id="PF02803">
    <property type="entry name" value="Thiolase_C"/>
    <property type="match status" value="1"/>
</dbReference>
<dbReference type="AlphaFoldDB" id="A0A0L0HJI0"/>
<comment type="catalytic activity">
    <reaction evidence="11">
        <text>an acyl-CoA + acetyl-CoA = a 3-oxoacyl-CoA + CoA</text>
        <dbReference type="Rhea" id="RHEA:21564"/>
        <dbReference type="ChEBI" id="CHEBI:57287"/>
        <dbReference type="ChEBI" id="CHEBI:57288"/>
        <dbReference type="ChEBI" id="CHEBI:58342"/>
        <dbReference type="ChEBI" id="CHEBI:90726"/>
        <dbReference type="EC" id="2.3.1.16"/>
    </reaction>
</comment>
<dbReference type="InterPro" id="IPR050215">
    <property type="entry name" value="Thiolase-like_sf_Thiolase"/>
</dbReference>
<evidence type="ECO:0000256" key="5">
    <source>
        <dbReference type="ARBA" id="ARBA00022832"/>
    </source>
</evidence>
<dbReference type="Pfam" id="PF00108">
    <property type="entry name" value="Thiolase_N"/>
    <property type="match status" value="1"/>
</dbReference>
<dbReference type="PROSITE" id="PS00099">
    <property type="entry name" value="THIOLASE_3"/>
    <property type="match status" value="1"/>
</dbReference>
<name>A0A0L0HJI0_SPIPD</name>
<dbReference type="GO" id="GO:0010124">
    <property type="term" value="P:phenylacetate catabolic process"/>
    <property type="evidence" value="ECO:0007669"/>
    <property type="project" value="TreeGrafter"/>
</dbReference>
<evidence type="ECO:0000256" key="8">
    <source>
        <dbReference type="ARBA" id="ARBA00023140"/>
    </source>
</evidence>
<keyword evidence="6" id="KW-0809">Transit peptide</keyword>
<dbReference type="PANTHER" id="PTHR43853">
    <property type="entry name" value="3-KETOACYL-COA THIOLASE, PEROXISOMAL"/>
    <property type="match status" value="1"/>
</dbReference>
<evidence type="ECO:0000313" key="16">
    <source>
        <dbReference type="EMBL" id="KND01178.1"/>
    </source>
</evidence>
<keyword evidence="5" id="KW-0276">Fatty acid metabolism</keyword>
<accession>A0A0L0HJI0</accession>
<evidence type="ECO:0000256" key="11">
    <source>
        <dbReference type="ARBA" id="ARBA00047605"/>
    </source>
</evidence>
<evidence type="ECO:0000256" key="10">
    <source>
        <dbReference type="ARBA" id="ARBA00024073"/>
    </source>
</evidence>
<sequence length="407" mass="42529">MSASRRIDNIAGHLTVTGAAKAPKSPDDVVIVSALRTPLTKGGKGGFKETHPEYILAASLKSIIEKTGIDPKIVQDIQVGNVLMPGAGVTTSRMAALYAGFPETAALSAVNRQCSSGLTTCANIAAAIKAGYIDVGIGAGVESMTMYYGPGAMPTDLDSSILEYGPAADVLIPMGQTSENVAAEFKISRDVQDKFALRSHNLAAKAQKEGLFDEEIVPVKLADGSIVSKDDGIRATTAESLAKLRPAFGKNGSTTAGNASQITDGAASVLMMRRSVAEKLGLKPLARWVGFSVVGVPPRIMGIGPEKAIPEVLRQVGLKIEDVDIYEINEAFASQAVYCVDRLGIPIEKVNPKGGAIAFGHPMGATGARQVATLLPELRRQKKRFGVISMCVGIGMGAAAVIENEVL</sequence>
<dbReference type="InterPro" id="IPR020616">
    <property type="entry name" value="Thiolase_N"/>
</dbReference>
<feature type="active site" description="Proton acceptor" evidence="12">
    <location>
        <position position="361"/>
    </location>
</feature>
<evidence type="ECO:0000313" key="17">
    <source>
        <dbReference type="Proteomes" id="UP000053201"/>
    </source>
</evidence>
<evidence type="ECO:0000259" key="14">
    <source>
        <dbReference type="Pfam" id="PF00108"/>
    </source>
</evidence>
<dbReference type="NCBIfam" id="TIGR01930">
    <property type="entry name" value="AcCoA-C-Actrans"/>
    <property type="match status" value="1"/>
</dbReference>
<comment type="similarity">
    <text evidence="3 13">Belongs to the thiolase-like superfamily. Thiolase family.</text>
</comment>
<proteinExistence type="inferred from homology"/>
<dbReference type="EC" id="2.3.1.16" evidence="10"/>
<evidence type="ECO:0000256" key="4">
    <source>
        <dbReference type="ARBA" id="ARBA00022679"/>
    </source>
</evidence>
<gene>
    <name evidence="16" type="ORF">SPPG_04269</name>
</gene>
<dbReference type="eggNOG" id="KOG1389">
    <property type="taxonomic scope" value="Eukaryota"/>
</dbReference>
<dbReference type="STRING" id="645134.A0A0L0HJI0"/>
<dbReference type="InterPro" id="IPR002155">
    <property type="entry name" value="Thiolase"/>
</dbReference>
<dbReference type="InterPro" id="IPR016039">
    <property type="entry name" value="Thiolase-like"/>
</dbReference>
<keyword evidence="17" id="KW-1185">Reference proteome</keyword>
<evidence type="ECO:0000256" key="1">
    <source>
        <dbReference type="ARBA" id="ARBA00004275"/>
    </source>
</evidence>
<feature type="active site" description="Proton acceptor" evidence="12">
    <location>
        <position position="391"/>
    </location>
</feature>
<dbReference type="InterPro" id="IPR020610">
    <property type="entry name" value="Thiolase_AS"/>
</dbReference>
<dbReference type="Proteomes" id="UP000053201">
    <property type="component" value="Unassembled WGS sequence"/>
</dbReference>
<keyword evidence="4 13" id="KW-0808">Transferase</keyword>
<dbReference type="FunFam" id="3.40.47.10:FF:000010">
    <property type="entry name" value="Acetyl-CoA acetyltransferase (Thiolase)"/>
    <property type="match status" value="1"/>
</dbReference>